<evidence type="ECO:0000313" key="1">
    <source>
        <dbReference type="EMBL" id="MBE2887242.1"/>
    </source>
</evidence>
<gene>
    <name evidence="1" type="ORF">IIE05_04600</name>
</gene>
<protein>
    <submittedName>
        <fullName evidence="1">Uncharacterized protein</fullName>
    </submittedName>
</protein>
<proteinExistence type="predicted"/>
<sequence>MINSSLLNREALLESLLEICREAQAWPIKTIRVCPDDYNGDDKQLDEYISTAKEMLHYKTEFERGNRLAVLYALTYSTKQGFCVPAWAQIELCDGFDEYLCQGSVKDKVPSLEKCLGLSGKRSFSKEYTRLVYSEICELIAFLNMKIGFSVPVACHLVTWPGEIAEHLQPSQVSDIYKEYGKAARIKERALPSLTPHEQHEAISNQYRDFLADKDPKLIERLHNAGLLKSYRRTVNKIIDDVLVKEGNQIKK</sequence>
<reference evidence="1 2" key="1">
    <citation type="submission" date="2020-10" db="EMBL/GenBank/DDBJ databases">
        <title>Investigation of anaerobic biodegradation of phenanthrene by a sulfate-dependent Geobacter anodireducens strain PheS2.</title>
        <authorList>
            <person name="Zhang Z."/>
        </authorList>
    </citation>
    <scope>NUCLEOTIDE SEQUENCE [LARGE SCALE GENOMIC DNA]</scope>
    <source>
        <strain evidence="1 2">PheS2</strain>
    </source>
</reference>
<organism evidence="1 2">
    <name type="scientific">Geobacter anodireducens</name>
    <dbReference type="NCBI Taxonomy" id="1340425"/>
    <lineage>
        <taxon>Bacteria</taxon>
        <taxon>Pseudomonadati</taxon>
        <taxon>Thermodesulfobacteriota</taxon>
        <taxon>Desulfuromonadia</taxon>
        <taxon>Geobacterales</taxon>
        <taxon>Geobacteraceae</taxon>
        <taxon>Geobacter</taxon>
    </lineage>
</organism>
<dbReference type="Proteomes" id="UP000618926">
    <property type="component" value="Unassembled WGS sequence"/>
</dbReference>
<accession>A0ABR9NSL3</accession>
<dbReference type="RefSeq" id="WP_192905169.1">
    <property type="nucleotide sequence ID" value="NZ_JADBFD010000005.1"/>
</dbReference>
<comment type="caution">
    <text evidence="1">The sequence shown here is derived from an EMBL/GenBank/DDBJ whole genome shotgun (WGS) entry which is preliminary data.</text>
</comment>
<keyword evidence="2" id="KW-1185">Reference proteome</keyword>
<dbReference type="EMBL" id="JADBFD010000005">
    <property type="protein sequence ID" value="MBE2887242.1"/>
    <property type="molecule type" value="Genomic_DNA"/>
</dbReference>
<evidence type="ECO:0000313" key="2">
    <source>
        <dbReference type="Proteomes" id="UP000618926"/>
    </source>
</evidence>
<name>A0ABR9NSL3_9BACT</name>